<comment type="caution">
    <text evidence="3">The sequence shown here is derived from an EMBL/GenBank/DDBJ whole genome shotgun (WGS) entry which is preliminary data.</text>
</comment>
<dbReference type="Pfam" id="PF23941">
    <property type="entry name" value="DUF7276"/>
    <property type="match status" value="1"/>
</dbReference>
<protein>
    <submittedName>
        <fullName evidence="3">Uncharacterized protein</fullName>
    </submittedName>
</protein>
<reference evidence="3 4" key="1">
    <citation type="journal article" date="2013" name="Proc. Natl. Acad. Sci. U.S.A.">
        <title>Genome of an arbuscular mycorrhizal fungus provides insight into the oldest plant symbiosis.</title>
        <authorList>
            <person name="Tisserant E."/>
            <person name="Malbreil M."/>
            <person name="Kuo A."/>
            <person name="Kohler A."/>
            <person name="Symeonidi A."/>
            <person name="Balestrini R."/>
            <person name="Charron P."/>
            <person name="Duensing N."/>
            <person name="Frei Dit Frey N."/>
            <person name="Gianinazzi-Pearson V."/>
            <person name="Gilbert L.B."/>
            <person name="Handa Y."/>
            <person name="Herr J.R."/>
            <person name="Hijri M."/>
            <person name="Koul R."/>
            <person name="Kawaguchi M."/>
            <person name="Krajinski F."/>
            <person name="Lammers P.J."/>
            <person name="Masclaux F.G."/>
            <person name="Murat C."/>
            <person name="Morin E."/>
            <person name="Ndikumana S."/>
            <person name="Pagni M."/>
            <person name="Petitpierre D."/>
            <person name="Requena N."/>
            <person name="Rosikiewicz P."/>
            <person name="Riley R."/>
            <person name="Saito K."/>
            <person name="San Clemente H."/>
            <person name="Shapiro H."/>
            <person name="van Tuinen D."/>
            <person name="Becard G."/>
            <person name="Bonfante P."/>
            <person name="Paszkowski U."/>
            <person name="Shachar-Hill Y.Y."/>
            <person name="Tuskan G.A."/>
            <person name="Young P.W."/>
            <person name="Sanders I.R."/>
            <person name="Henrissat B."/>
            <person name="Rensing S.A."/>
            <person name="Grigoriev I.V."/>
            <person name="Corradi N."/>
            <person name="Roux C."/>
            <person name="Martin F."/>
        </authorList>
    </citation>
    <scope>NUCLEOTIDE SEQUENCE [LARGE SCALE GENOMIC DNA]</scope>
    <source>
        <strain evidence="3 4">DAOM 197198</strain>
    </source>
</reference>
<keyword evidence="4" id="KW-1185">Reference proteome</keyword>
<dbReference type="EMBL" id="AUPC02000378">
    <property type="protein sequence ID" value="POG60637.1"/>
    <property type="molecule type" value="Genomic_DNA"/>
</dbReference>
<feature type="domain" description="DUF7275" evidence="1">
    <location>
        <begin position="146"/>
        <end position="204"/>
    </location>
</feature>
<sequence length="298" mass="34076">MFTTTTLSTQVKGDTLEYEVKKKFEEINVIVYGVKYLSALRSRAKYDMAILVTSDEVHNRIESGGDYSTYQSSIVNNDHTQDHASDIQSKDTPLSKSYTLFSEIQLLKQEQPITSTLTTPSVHVNLNNSDEEFLDREDDFVVDRYCMKEEAMVIALERYLIPKILKDQETSYSSAFIRICTSLTKDWFRQFAIDNYLRLSNLDKDLLSIPIYACTSRIYDLDTPSISQGMQLETYRSGIKITSPVNKNISIAAIITTVYMTSGDSWSVAEDIWYLPKIRAKSADHQQKVELSVLSRNE</sequence>
<dbReference type="AlphaFoldDB" id="A0A2P4P5K2"/>
<feature type="domain" description="DUF7276" evidence="2">
    <location>
        <begin position="210"/>
        <end position="259"/>
    </location>
</feature>
<organism evidence="3 4">
    <name type="scientific">Rhizophagus irregularis (strain DAOM 181602 / DAOM 197198 / MUCL 43194)</name>
    <name type="common">Arbuscular mycorrhizal fungus</name>
    <name type="synonym">Glomus intraradices</name>
    <dbReference type="NCBI Taxonomy" id="747089"/>
    <lineage>
        <taxon>Eukaryota</taxon>
        <taxon>Fungi</taxon>
        <taxon>Fungi incertae sedis</taxon>
        <taxon>Mucoromycota</taxon>
        <taxon>Glomeromycotina</taxon>
        <taxon>Glomeromycetes</taxon>
        <taxon>Glomerales</taxon>
        <taxon>Glomeraceae</taxon>
        <taxon>Rhizophagus</taxon>
    </lineage>
</organism>
<gene>
    <name evidence="3" type="ORF">GLOIN_2v1884180</name>
</gene>
<dbReference type="InterPro" id="IPR055699">
    <property type="entry name" value="DUF7275"/>
</dbReference>
<evidence type="ECO:0000313" key="3">
    <source>
        <dbReference type="EMBL" id="POG60637.1"/>
    </source>
</evidence>
<evidence type="ECO:0000259" key="1">
    <source>
        <dbReference type="Pfam" id="PF23940"/>
    </source>
</evidence>
<dbReference type="InterPro" id="IPR055700">
    <property type="entry name" value="DUF7276"/>
</dbReference>
<dbReference type="Pfam" id="PF23940">
    <property type="entry name" value="DUF7275"/>
    <property type="match status" value="1"/>
</dbReference>
<name>A0A2P4P5K2_RHIID</name>
<accession>A0A2P4P5K2</accession>
<evidence type="ECO:0000259" key="2">
    <source>
        <dbReference type="Pfam" id="PF23941"/>
    </source>
</evidence>
<reference evidence="3 4" key="2">
    <citation type="journal article" date="2018" name="New Phytol.">
        <title>High intraspecific genome diversity in the model arbuscular mycorrhizal symbiont Rhizophagus irregularis.</title>
        <authorList>
            <person name="Chen E.C.H."/>
            <person name="Morin E."/>
            <person name="Beaudet D."/>
            <person name="Noel J."/>
            <person name="Yildirir G."/>
            <person name="Ndikumana S."/>
            <person name="Charron P."/>
            <person name="St-Onge C."/>
            <person name="Giorgi J."/>
            <person name="Kruger M."/>
            <person name="Marton T."/>
            <person name="Ropars J."/>
            <person name="Grigoriev I.V."/>
            <person name="Hainaut M."/>
            <person name="Henrissat B."/>
            <person name="Roux C."/>
            <person name="Martin F."/>
            <person name="Corradi N."/>
        </authorList>
    </citation>
    <scope>NUCLEOTIDE SEQUENCE [LARGE SCALE GENOMIC DNA]</scope>
    <source>
        <strain evidence="3 4">DAOM 197198</strain>
    </source>
</reference>
<proteinExistence type="predicted"/>
<dbReference type="VEuPathDB" id="FungiDB:RhiirFUN_023453"/>
<dbReference type="Proteomes" id="UP000018888">
    <property type="component" value="Unassembled WGS sequence"/>
</dbReference>
<evidence type="ECO:0000313" key="4">
    <source>
        <dbReference type="Proteomes" id="UP000018888"/>
    </source>
</evidence>